<dbReference type="EnsemblProtists" id="EOD33563">
    <property type="protein sequence ID" value="EOD33563"/>
    <property type="gene ID" value="EMIHUDRAFT_229480"/>
</dbReference>
<proteinExistence type="predicted"/>
<dbReference type="PaxDb" id="2903-EOD33563"/>
<protein>
    <submittedName>
        <fullName evidence="2">Uncharacterized protein</fullName>
    </submittedName>
</protein>
<sequence length="178" mass="18977">MRARLCRRSLESASSQSEATRIAPSVHTMEGHLPTGRTLRLSQGVIAWPQASYERQTKTIKRQVKYIAELQAQVQASTTELEEALAAASLAASKAAAAADGAAVDSVRRRQALMKPSIDVPFSVEATEGAPGQTTKLKEPVPGGPGYQAPLEFGAETPLPGREKEYADYKASRGRSAA</sequence>
<dbReference type="HOGENOM" id="CLU_1513309_0_0_1"/>
<reference evidence="3" key="1">
    <citation type="journal article" date="2013" name="Nature">
        <title>Pan genome of the phytoplankton Emiliania underpins its global distribution.</title>
        <authorList>
            <person name="Read B.A."/>
            <person name="Kegel J."/>
            <person name="Klute M.J."/>
            <person name="Kuo A."/>
            <person name="Lefebvre S.C."/>
            <person name="Maumus F."/>
            <person name="Mayer C."/>
            <person name="Miller J."/>
            <person name="Monier A."/>
            <person name="Salamov A."/>
            <person name="Young J."/>
            <person name="Aguilar M."/>
            <person name="Claverie J.M."/>
            <person name="Frickenhaus S."/>
            <person name="Gonzalez K."/>
            <person name="Herman E.K."/>
            <person name="Lin Y.C."/>
            <person name="Napier J."/>
            <person name="Ogata H."/>
            <person name="Sarno A.F."/>
            <person name="Shmutz J."/>
            <person name="Schroeder D."/>
            <person name="de Vargas C."/>
            <person name="Verret F."/>
            <person name="von Dassow P."/>
            <person name="Valentin K."/>
            <person name="Van de Peer Y."/>
            <person name="Wheeler G."/>
            <person name="Dacks J.B."/>
            <person name="Delwiche C.F."/>
            <person name="Dyhrman S.T."/>
            <person name="Glockner G."/>
            <person name="John U."/>
            <person name="Richards T."/>
            <person name="Worden A.Z."/>
            <person name="Zhang X."/>
            <person name="Grigoriev I.V."/>
            <person name="Allen A.E."/>
            <person name="Bidle K."/>
            <person name="Borodovsky M."/>
            <person name="Bowler C."/>
            <person name="Brownlee C."/>
            <person name="Cock J.M."/>
            <person name="Elias M."/>
            <person name="Gladyshev V.N."/>
            <person name="Groth M."/>
            <person name="Guda C."/>
            <person name="Hadaegh A."/>
            <person name="Iglesias-Rodriguez M.D."/>
            <person name="Jenkins J."/>
            <person name="Jones B.M."/>
            <person name="Lawson T."/>
            <person name="Leese F."/>
            <person name="Lindquist E."/>
            <person name="Lobanov A."/>
            <person name="Lomsadze A."/>
            <person name="Malik S.B."/>
            <person name="Marsh M.E."/>
            <person name="Mackinder L."/>
            <person name="Mock T."/>
            <person name="Mueller-Roeber B."/>
            <person name="Pagarete A."/>
            <person name="Parker M."/>
            <person name="Probert I."/>
            <person name="Quesneville H."/>
            <person name="Raines C."/>
            <person name="Rensing S.A."/>
            <person name="Riano-Pachon D.M."/>
            <person name="Richier S."/>
            <person name="Rokitta S."/>
            <person name="Shiraiwa Y."/>
            <person name="Soanes D.M."/>
            <person name="van der Giezen M."/>
            <person name="Wahlund T.M."/>
            <person name="Williams B."/>
            <person name="Wilson W."/>
            <person name="Wolfe G."/>
            <person name="Wurch L.L."/>
        </authorList>
    </citation>
    <scope>NUCLEOTIDE SEQUENCE</scope>
</reference>
<evidence type="ECO:0000313" key="2">
    <source>
        <dbReference type="EnsemblProtists" id="EOD33563"/>
    </source>
</evidence>
<evidence type="ECO:0000313" key="3">
    <source>
        <dbReference type="Proteomes" id="UP000013827"/>
    </source>
</evidence>
<organism evidence="2 3">
    <name type="scientific">Emiliania huxleyi (strain CCMP1516)</name>
    <dbReference type="NCBI Taxonomy" id="280463"/>
    <lineage>
        <taxon>Eukaryota</taxon>
        <taxon>Haptista</taxon>
        <taxon>Haptophyta</taxon>
        <taxon>Prymnesiophyceae</taxon>
        <taxon>Isochrysidales</taxon>
        <taxon>Noelaerhabdaceae</taxon>
        <taxon>Emiliania</taxon>
    </lineage>
</organism>
<dbReference type="RefSeq" id="XP_005785992.1">
    <property type="nucleotide sequence ID" value="XM_005785935.1"/>
</dbReference>
<evidence type="ECO:0000256" key="1">
    <source>
        <dbReference type="SAM" id="MobiDB-lite"/>
    </source>
</evidence>
<name>A0A0D3KCS8_EMIH1</name>
<dbReference type="Proteomes" id="UP000013827">
    <property type="component" value="Unassembled WGS sequence"/>
</dbReference>
<feature type="region of interest" description="Disordered" evidence="1">
    <location>
        <begin position="125"/>
        <end position="178"/>
    </location>
</feature>
<dbReference type="AlphaFoldDB" id="A0A0D3KCS8"/>
<keyword evidence="3" id="KW-1185">Reference proteome</keyword>
<dbReference type="GeneID" id="17278833"/>
<dbReference type="KEGG" id="ehx:EMIHUDRAFT_229480"/>
<feature type="compositionally biased region" description="Basic and acidic residues" evidence="1">
    <location>
        <begin position="161"/>
        <end position="171"/>
    </location>
</feature>
<reference evidence="2" key="2">
    <citation type="submission" date="2024-10" db="UniProtKB">
        <authorList>
            <consortium name="EnsemblProtists"/>
        </authorList>
    </citation>
    <scope>IDENTIFICATION</scope>
</reference>
<accession>A0A0D3KCS8</accession>